<dbReference type="Proteomes" id="UP000322634">
    <property type="component" value="Unassembled WGS sequence"/>
</dbReference>
<proteinExistence type="predicted"/>
<evidence type="ECO:0000256" key="1">
    <source>
        <dbReference type="SAM" id="MobiDB-lite"/>
    </source>
</evidence>
<evidence type="ECO:0000313" key="3">
    <source>
        <dbReference type="Proteomes" id="UP000322634"/>
    </source>
</evidence>
<accession>A0A5D0UCF1</accession>
<reference evidence="2 3" key="1">
    <citation type="submission" date="2019-08" db="EMBL/GenBank/DDBJ databases">
        <title>Actinomadura sp. nov. CYP1-5 isolated from mountain soil.</title>
        <authorList>
            <person name="Songsumanus A."/>
            <person name="Kuncharoen N."/>
            <person name="Kudo T."/>
            <person name="Yuki M."/>
            <person name="Igarashi Y."/>
            <person name="Tanasupawat S."/>
        </authorList>
    </citation>
    <scope>NUCLEOTIDE SEQUENCE [LARGE SCALE GENOMIC DNA]</scope>
    <source>
        <strain evidence="2 3">GKU157</strain>
    </source>
</reference>
<organism evidence="2 3">
    <name type="scientific">Actinomadura syzygii</name>
    <dbReference type="NCBI Taxonomy" id="1427538"/>
    <lineage>
        <taxon>Bacteria</taxon>
        <taxon>Bacillati</taxon>
        <taxon>Actinomycetota</taxon>
        <taxon>Actinomycetes</taxon>
        <taxon>Streptosporangiales</taxon>
        <taxon>Thermomonosporaceae</taxon>
        <taxon>Actinomadura</taxon>
    </lineage>
</organism>
<name>A0A5D0UCF1_9ACTN</name>
<keyword evidence="3" id="KW-1185">Reference proteome</keyword>
<gene>
    <name evidence="2" type="ORF">FXF65_15310</name>
</gene>
<feature type="region of interest" description="Disordered" evidence="1">
    <location>
        <begin position="61"/>
        <end position="82"/>
    </location>
</feature>
<dbReference type="AlphaFoldDB" id="A0A5D0UCF1"/>
<dbReference type="OrthoDB" id="3213425at2"/>
<dbReference type="RefSeq" id="WP_148350568.1">
    <property type="nucleotide sequence ID" value="NZ_JBHSBF010000027.1"/>
</dbReference>
<evidence type="ECO:0000313" key="2">
    <source>
        <dbReference type="EMBL" id="TYC15426.1"/>
    </source>
</evidence>
<comment type="caution">
    <text evidence="2">The sequence shown here is derived from an EMBL/GenBank/DDBJ whole genome shotgun (WGS) entry which is preliminary data.</text>
</comment>
<protein>
    <submittedName>
        <fullName evidence="2">Uncharacterized protein</fullName>
    </submittedName>
</protein>
<sequence>MHRVLDAEVQQLDEAVAAGHDALSGSRPAWPTMVLAGRLDRVLAQNFAGARQAEDYHARHVETSRLSAEGGPRPFATDGTPG</sequence>
<dbReference type="EMBL" id="VSFF01000005">
    <property type="protein sequence ID" value="TYC15426.1"/>
    <property type="molecule type" value="Genomic_DNA"/>
</dbReference>